<sequence length="65" mass="7294">MRGLSGGRDLRDNLVELVKVREPERGDLLLEWQILCGAVSGKSVDVYFSLLVRRPDSNITINPLN</sequence>
<accession>A0ACA8DBN7</accession>
<protein>
    <submittedName>
        <fullName evidence="1">Uncharacterized protein</fullName>
    </submittedName>
</protein>
<proteinExistence type="predicted"/>
<gene>
    <name evidence="1" type="ORF">CI104_21725</name>
</gene>
<dbReference type="EMBL" id="CP022695">
    <property type="protein sequence ID" value="AST81523.1"/>
    <property type="molecule type" value="Genomic_DNA"/>
</dbReference>
<evidence type="ECO:0000313" key="1">
    <source>
        <dbReference type="EMBL" id="AST81523.1"/>
    </source>
</evidence>
<organism evidence="1 2">
    <name type="scientific">Citrobacter farmeri</name>
    <dbReference type="NCBI Taxonomy" id="67824"/>
    <lineage>
        <taxon>Bacteria</taxon>
        <taxon>Pseudomonadati</taxon>
        <taxon>Pseudomonadota</taxon>
        <taxon>Gammaproteobacteria</taxon>
        <taxon>Enterobacterales</taxon>
        <taxon>Enterobacteriaceae</taxon>
        <taxon>Citrobacter</taxon>
    </lineage>
</organism>
<dbReference type="Proteomes" id="UP000215286">
    <property type="component" value="Chromosome"/>
</dbReference>
<evidence type="ECO:0000313" key="2">
    <source>
        <dbReference type="Proteomes" id="UP000215286"/>
    </source>
</evidence>
<reference evidence="1" key="1">
    <citation type="submission" date="2017-08" db="EMBL/GenBank/DDBJ databases">
        <title>Real-time genomic and epidemiological investigation of a multi-institutional outbreak of KPC-producing Enterobacteriaceae reveals complex transmission dynamics and informs management responses.</title>
        <authorList>
            <person name="Kwong J.C."/>
            <person name="Lane C."/>
            <person name="Romanes F."/>
            <person name="Goncalves da Silva A."/>
            <person name="Easton M."/>
            <person name="Cronin K."/>
            <person name="Waters M.J."/>
            <person name="Tomita T."/>
            <person name="Stevens K."/>
            <person name="Schultz M.B."/>
            <person name="Baines S.L."/>
            <person name="Sherry N.L."/>
            <person name="Carter G."/>
            <person name="Mu A."/>
            <person name="Sait M."/>
            <person name="Ballard S.A."/>
            <person name="Seemann T."/>
            <person name="Stinear T.P."/>
            <person name="Howden B.P."/>
        </authorList>
    </citation>
    <scope>NUCLEOTIDE SEQUENCE</scope>
    <source>
        <strain evidence="1">AUSMDU00008141</strain>
    </source>
</reference>
<keyword evidence="2" id="KW-1185">Reference proteome</keyword>
<name>A0ACA8DBN7_9ENTR</name>